<sequence length="328" mass="36230">MNYPNQRILFLFPGQGSQYLGMGQDLYQAYDCVRQTYHEASEILGYDMAALSFEDPQEQIHLTRYTQPALLTHSVACLRIFQELLARPISAEASAGHSLGEYTALVAAGALEFKTALNLVHHRGTLMGNYGAGEMEALPLGLKEAELLAEKHFSSIAACNLPDQTVVGGLSEDLDKLVGELTEQFPKKRSSRLKTEGAFHTYYMVEAARRFRLILDKAPLISPQIRVLSNYTGGFHDDDPDIIKSRLFWQLTNPVRWHENLISALDSGLNTFVEFGGGIGKGETPADKKPNLAAIIKKATRKADAPPSYHAVINCDSLLETASLFQSQ</sequence>
<dbReference type="GO" id="GO:0006633">
    <property type="term" value="P:fatty acid biosynthetic process"/>
    <property type="evidence" value="ECO:0007669"/>
    <property type="project" value="TreeGrafter"/>
</dbReference>
<evidence type="ECO:0000256" key="1">
    <source>
        <dbReference type="ARBA" id="ARBA00008217"/>
    </source>
</evidence>
<dbReference type="GO" id="GO:0004314">
    <property type="term" value="F:[acyl-carrier-protein] S-malonyltransferase activity"/>
    <property type="evidence" value="ECO:0007669"/>
    <property type="project" value="UniProtKB-EC"/>
</dbReference>
<feature type="domain" description="Malonyl-CoA:ACP transacylase (MAT)" evidence="6">
    <location>
        <begin position="11"/>
        <end position="299"/>
    </location>
</feature>
<organism evidence="7">
    <name type="scientific">marine metagenome</name>
    <dbReference type="NCBI Taxonomy" id="408172"/>
    <lineage>
        <taxon>unclassified sequences</taxon>
        <taxon>metagenomes</taxon>
        <taxon>ecological metagenomes</taxon>
    </lineage>
</organism>
<dbReference type="InterPro" id="IPR024925">
    <property type="entry name" value="Malonyl_CoA-ACP_transAc"/>
</dbReference>
<dbReference type="EMBL" id="UINC01000995">
    <property type="protein sequence ID" value="SUZ66872.1"/>
    <property type="molecule type" value="Genomic_DNA"/>
</dbReference>
<evidence type="ECO:0000259" key="6">
    <source>
        <dbReference type="SMART" id="SM00827"/>
    </source>
</evidence>
<dbReference type="SMART" id="SM00827">
    <property type="entry name" value="PKS_AT"/>
    <property type="match status" value="1"/>
</dbReference>
<protein>
    <recommendedName>
        <fullName evidence="2">[acyl-carrier-protein] S-malonyltransferase</fullName>
        <ecNumber evidence="2">2.3.1.39</ecNumber>
    </recommendedName>
</protein>
<dbReference type="InterPro" id="IPR016035">
    <property type="entry name" value="Acyl_Trfase/lysoPLipase"/>
</dbReference>
<evidence type="ECO:0000313" key="7">
    <source>
        <dbReference type="EMBL" id="SUZ66872.1"/>
    </source>
</evidence>
<dbReference type="Pfam" id="PF00698">
    <property type="entry name" value="Acyl_transf_1"/>
    <property type="match status" value="1"/>
</dbReference>
<dbReference type="GO" id="GO:0005739">
    <property type="term" value="C:mitochondrion"/>
    <property type="evidence" value="ECO:0007669"/>
    <property type="project" value="TreeGrafter"/>
</dbReference>
<dbReference type="PANTHER" id="PTHR42681">
    <property type="entry name" value="MALONYL-COA-ACYL CARRIER PROTEIN TRANSACYLASE, MITOCHONDRIAL"/>
    <property type="match status" value="1"/>
</dbReference>
<reference evidence="7" key="1">
    <citation type="submission" date="2018-05" db="EMBL/GenBank/DDBJ databases">
        <authorList>
            <person name="Lanie J.A."/>
            <person name="Ng W.-L."/>
            <person name="Kazmierczak K.M."/>
            <person name="Andrzejewski T.M."/>
            <person name="Davidsen T.M."/>
            <person name="Wayne K.J."/>
            <person name="Tettelin H."/>
            <person name="Glass J.I."/>
            <person name="Rusch D."/>
            <person name="Podicherti R."/>
            <person name="Tsui H.-C.T."/>
            <person name="Winkler M.E."/>
        </authorList>
    </citation>
    <scope>NUCLEOTIDE SEQUENCE</scope>
</reference>
<comment type="catalytic activity">
    <reaction evidence="5">
        <text>holo-[ACP] + malonyl-CoA = malonyl-[ACP] + CoA</text>
        <dbReference type="Rhea" id="RHEA:41792"/>
        <dbReference type="Rhea" id="RHEA-COMP:9623"/>
        <dbReference type="Rhea" id="RHEA-COMP:9685"/>
        <dbReference type="ChEBI" id="CHEBI:57287"/>
        <dbReference type="ChEBI" id="CHEBI:57384"/>
        <dbReference type="ChEBI" id="CHEBI:64479"/>
        <dbReference type="ChEBI" id="CHEBI:78449"/>
        <dbReference type="EC" id="2.3.1.39"/>
    </reaction>
</comment>
<keyword evidence="4" id="KW-0012">Acyltransferase</keyword>
<name>A0A381PIN1_9ZZZZ</name>
<accession>A0A381PIN1</accession>
<evidence type="ECO:0000256" key="5">
    <source>
        <dbReference type="ARBA" id="ARBA00048462"/>
    </source>
</evidence>
<evidence type="ECO:0000256" key="3">
    <source>
        <dbReference type="ARBA" id="ARBA00022679"/>
    </source>
</evidence>
<gene>
    <name evidence="7" type="ORF">METZ01_LOCUS19726</name>
</gene>
<dbReference type="Gene3D" id="3.40.366.10">
    <property type="entry name" value="Malonyl-Coenzyme A Acyl Carrier Protein, domain 2"/>
    <property type="match status" value="1"/>
</dbReference>
<dbReference type="Gene3D" id="3.30.70.250">
    <property type="entry name" value="Malonyl-CoA ACP transacylase, ACP-binding"/>
    <property type="match status" value="1"/>
</dbReference>
<proteinExistence type="inferred from homology"/>
<dbReference type="EC" id="2.3.1.39" evidence="2"/>
<keyword evidence="3" id="KW-0808">Transferase</keyword>
<dbReference type="InterPro" id="IPR014043">
    <property type="entry name" value="Acyl_transferase_dom"/>
</dbReference>
<dbReference type="AlphaFoldDB" id="A0A381PIN1"/>
<evidence type="ECO:0000256" key="2">
    <source>
        <dbReference type="ARBA" id="ARBA00013258"/>
    </source>
</evidence>
<dbReference type="PIRSF" id="PIRSF000446">
    <property type="entry name" value="Mct"/>
    <property type="match status" value="1"/>
</dbReference>
<dbReference type="SUPFAM" id="SSF52151">
    <property type="entry name" value="FabD/lysophospholipase-like"/>
    <property type="match status" value="1"/>
</dbReference>
<dbReference type="InterPro" id="IPR001227">
    <property type="entry name" value="Ac_transferase_dom_sf"/>
</dbReference>
<evidence type="ECO:0000256" key="4">
    <source>
        <dbReference type="ARBA" id="ARBA00023315"/>
    </source>
</evidence>
<dbReference type="InterPro" id="IPR050858">
    <property type="entry name" value="Mal-CoA-ACP_Trans/PKS_FabD"/>
</dbReference>
<comment type="similarity">
    <text evidence="1">Belongs to the FabD family.</text>
</comment>
<dbReference type="PANTHER" id="PTHR42681:SF1">
    <property type="entry name" value="MALONYL-COA-ACYL CARRIER PROTEIN TRANSACYLASE, MITOCHONDRIAL"/>
    <property type="match status" value="1"/>
</dbReference>